<name>A0A059EYS5_9MICR</name>
<dbReference type="STRING" id="1288291.A0A059EYS5"/>
<evidence type="ECO:0000259" key="1">
    <source>
        <dbReference type="Pfam" id="PF21936"/>
    </source>
</evidence>
<dbReference type="EMBL" id="KK365220">
    <property type="protein sequence ID" value="KCZ79904.1"/>
    <property type="molecule type" value="Genomic_DNA"/>
</dbReference>
<evidence type="ECO:0000313" key="2">
    <source>
        <dbReference type="EMBL" id="KCZ79904.1"/>
    </source>
</evidence>
<dbReference type="Pfam" id="PF21936">
    <property type="entry name" value="Pcf11_C"/>
    <property type="match status" value="1"/>
</dbReference>
<dbReference type="VEuPathDB" id="MicrosporidiaDB:H312_02706"/>
<feature type="domain" description="Pcf11 C-terminal" evidence="1">
    <location>
        <begin position="184"/>
        <end position="225"/>
    </location>
</feature>
<sequence length="227" mass="27041">KKHFCNELIETLHSIKKHNQDLSEVINELEKNTYFRGRIEKREANKSFLNDTTAKVIPGLTLFTDEVKRETNENKPKEKIEVEDKVKEKKDKKIKKKKKAIEIIMKKLQAILYKPIQCKICALRFDTNESELLSLHLQDHQRKLRSTEHHTSFSREYASKESEWLVTKINLPSFSNTYTKVKSDKMQDCKMCKEKIQLKFDDEEEEWILNDGIKTEEGFFYHRKCVE</sequence>
<keyword evidence="3" id="KW-1185">Reference proteome</keyword>
<dbReference type="Proteomes" id="UP000030655">
    <property type="component" value="Unassembled WGS sequence"/>
</dbReference>
<reference evidence="2 3" key="2">
    <citation type="submission" date="2014-03" db="EMBL/GenBank/DDBJ databases">
        <title>The Genome Sequence of Anncaliia algerae insect isolate PRA339.</title>
        <authorList>
            <consortium name="The Broad Institute Genome Sequencing Platform"/>
            <consortium name="The Broad Institute Genome Sequencing Center for Infectious Disease"/>
            <person name="Cuomo C."/>
            <person name="Becnel J."/>
            <person name="Sanscrainte N."/>
            <person name="Walker B."/>
            <person name="Young S.K."/>
            <person name="Zeng Q."/>
            <person name="Gargeya S."/>
            <person name="Fitzgerald M."/>
            <person name="Haas B."/>
            <person name="Abouelleil A."/>
            <person name="Alvarado L."/>
            <person name="Arachchi H.M."/>
            <person name="Berlin A.M."/>
            <person name="Chapman S.B."/>
            <person name="Dewar J."/>
            <person name="Goldberg J."/>
            <person name="Griggs A."/>
            <person name="Gujja S."/>
            <person name="Hansen M."/>
            <person name="Howarth C."/>
            <person name="Imamovic A."/>
            <person name="Larimer J."/>
            <person name="McCowan C."/>
            <person name="Murphy C."/>
            <person name="Neiman D."/>
            <person name="Pearson M."/>
            <person name="Priest M."/>
            <person name="Roberts A."/>
            <person name="Saif S."/>
            <person name="Shea T."/>
            <person name="Sisk P."/>
            <person name="Sykes S."/>
            <person name="Wortman J."/>
            <person name="Nusbaum C."/>
            <person name="Birren B."/>
        </authorList>
    </citation>
    <scope>NUCLEOTIDE SEQUENCE [LARGE SCALE GENOMIC DNA]</scope>
    <source>
        <strain evidence="2 3">PRA339</strain>
    </source>
</reference>
<accession>A0A059EYS5</accession>
<dbReference type="AlphaFoldDB" id="A0A059EYS5"/>
<dbReference type="OrthoDB" id="2196355at2759"/>
<dbReference type="InterPro" id="IPR054127">
    <property type="entry name" value="Pcf11_C"/>
</dbReference>
<proteinExistence type="predicted"/>
<gene>
    <name evidence="2" type="ORF">H312_02706</name>
</gene>
<evidence type="ECO:0000313" key="3">
    <source>
        <dbReference type="Proteomes" id="UP000030655"/>
    </source>
</evidence>
<dbReference type="HOGENOM" id="CLU_1085752_0_0_1"/>
<reference evidence="3" key="1">
    <citation type="submission" date="2013-02" db="EMBL/GenBank/DDBJ databases">
        <authorList>
            <consortium name="The Broad Institute Genome Sequencing Platform"/>
            <person name="Cuomo C."/>
            <person name="Becnel J."/>
            <person name="Sanscrainte N."/>
            <person name="Walker B."/>
            <person name="Young S.K."/>
            <person name="Zeng Q."/>
            <person name="Gargeya S."/>
            <person name="Fitzgerald M."/>
            <person name="Haas B."/>
            <person name="Abouelleil A."/>
            <person name="Alvarado L."/>
            <person name="Arachchi H.M."/>
            <person name="Berlin A.M."/>
            <person name="Chapman S.B."/>
            <person name="Dewar J."/>
            <person name="Goldberg J."/>
            <person name="Griggs A."/>
            <person name="Gujja S."/>
            <person name="Hansen M."/>
            <person name="Howarth C."/>
            <person name="Imamovic A."/>
            <person name="Larimer J."/>
            <person name="McCowan C."/>
            <person name="Murphy C."/>
            <person name="Neiman D."/>
            <person name="Pearson M."/>
            <person name="Priest M."/>
            <person name="Roberts A."/>
            <person name="Saif S."/>
            <person name="Shea T."/>
            <person name="Sisk P."/>
            <person name="Sykes S."/>
            <person name="Wortman J."/>
            <person name="Nusbaum C."/>
            <person name="Birren B."/>
        </authorList>
    </citation>
    <scope>NUCLEOTIDE SEQUENCE [LARGE SCALE GENOMIC DNA]</scope>
    <source>
        <strain evidence="3">PRA339</strain>
    </source>
</reference>
<organism evidence="2 3">
    <name type="scientific">Anncaliia algerae PRA339</name>
    <dbReference type="NCBI Taxonomy" id="1288291"/>
    <lineage>
        <taxon>Eukaryota</taxon>
        <taxon>Fungi</taxon>
        <taxon>Fungi incertae sedis</taxon>
        <taxon>Microsporidia</taxon>
        <taxon>Tubulinosematoidea</taxon>
        <taxon>Tubulinosematidae</taxon>
        <taxon>Anncaliia</taxon>
    </lineage>
</organism>
<protein>
    <recommendedName>
        <fullName evidence="1">Pcf11 C-terminal domain-containing protein</fullName>
    </recommendedName>
</protein>
<feature type="non-terminal residue" evidence="2">
    <location>
        <position position="1"/>
    </location>
</feature>